<keyword evidence="1" id="KW-1133">Transmembrane helix</keyword>
<evidence type="ECO:0000313" key="3">
    <source>
        <dbReference type="Proteomes" id="UP000663879"/>
    </source>
</evidence>
<feature type="transmembrane region" description="Helical" evidence="1">
    <location>
        <begin position="63"/>
        <end position="86"/>
    </location>
</feature>
<feature type="transmembrane region" description="Helical" evidence="1">
    <location>
        <begin position="124"/>
        <end position="145"/>
    </location>
</feature>
<proteinExistence type="predicted"/>
<dbReference type="AlphaFoldDB" id="A0A813YSF7"/>
<keyword evidence="3" id="KW-1185">Reference proteome</keyword>
<name>A0A813YSF7_9BILA</name>
<feature type="transmembrane region" description="Helical" evidence="1">
    <location>
        <begin position="98"/>
        <end position="117"/>
    </location>
</feature>
<evidence type="ECO:0000313" key="2">
    <source>
        <dbReference type="EMBL" id="CAF0888421.1"/>
    </source>
</evidence>
<reference evidence="2" key="1">
    <citation type="submission" date="2021-02" db="EMBL/GenBank/DDBJ databases">
        <authorList>
            <person name="Nowell W R."/>
        </authorList>
    </citation>
    <scope>NUCLEOTIDE SEQUENCE</scope>
    <source>
        <strain evidence="2">Ploen Becks lab</strain>
    </source>
</reference>
<keyword evidence="1" id="KW-0812">Transmembrane</keyword>
<sequence>MNQNTYPTMFTNQSAVQGPAYDAYGRPILVTMSNEQRMTHARNIRKQHKKYVQKRLEENYPKIFAIVYSIIMILIGLSSIALQIFSSVSRDELPFECHVILSGYICIFLAVLGLLLIRYPEYSLLVCTIVSHGFGILVLLVLTIVNVVEFPTIPRMILIIKLGLGVLALFACIVFRFKSYNPTNQLM</sequence>
<dbReference type="EMBL" id="CAJNOC010001752">
    <property type="protein sequence ID" value="CAF0888421.1"/>
    <property type="molecule type" value="Genomic_DNA"/>
</dbReference>
<feature type="transmembrane region" description="Helical" evidence="1">
    <location>
        <begin position="157"/>
        <end position="177"/>
    </location>
</feature>
<comment type="caution">
    <text evidence="2">The sequence shown here is derived from an EMBL/GenBank/DDBJ whole genome shotgun (WGS) entry which is preliminary data.</text>
</comment>
<dbReference type="Proteomes" id="UP000663879">
    <property type="component" value="Unassembled WGS sequence"/>
</dbReference>
<protein>
    <submittedName>
        <fullName evidence="2">Uncharacterized protein</fullName>
    </submittedName>
</protein>
<accession>A0A813YSF7</accession>
<gene>
    <name evidence="2" type="ORF">OXX778_LOCUS10779</name>
</gene>
<keyword evidence="1" id="KW-0472">Membrane</keyword>
<organism evidence="2 3">
    <name type="scientific">Brachionus calyciflorus</name>
    <dbReference type="NCBI Taxonomy" id="104777"/>
    <lineage>
        <taxon>Eukaryota</taxon>
        <taxon>Metazoa</taxon>
        <taxon>Spiralia</taxon>
        <taxon>Gnathifera</taxon>
        <taxon>Rotifera</taxon>
        <taxon>Eurotatoria</taxon>
        <taxon>Monogononta</taxon>
        <taxon>Pseudotrocha</taxon>
        <taxon>Ploima</taxon>
        <taxon>Brachionidae</taxon>
        <taxon>Brachionus</taxon>
    </lineage>
</organism>
<evidence type="ECO:0000256" key="1">
    <source>
        <dbReference type="SAM" id="Phobius"/>
    </source>
</evidence>